<dbReference type="Gene3D" id="3.40.50.920">
    <property type="match status" value="1"/>
</dbReference>
<dbReference type="PANTHER" id="PTHR43825:SF1">
    <property type="entry name" value="TRANSKETOLASE-LIKE PYRIMIDINE-BINDING DOMAIN-CONTAINING PROTEIN"/>
    <property type="match status" value="1"/>
</dbReference>
<dbReference type="InterPro" id="IPR009014">
    <property type="entry name" value="Transketo_C/PFOR_II"/>
</dbReference>
<feature type="domain" description="Transketolase-like pyrimidine-binding" evidence="4">
    <location>
        <begin position="3"/>
        <end position="169"/>
    </location>
</feature>
<dbReference type="Proteomes" id="UP000824094">
    <property type="component" value="Unassembled WGS sequence"/>
</dbReference>
<sequence>MEKEMRIYYAEKLAELMTSDEKIVVVDADLGKALGTQDFKNRFSGRAVDVGIAEQNMIGVAAGLASYGYLPVCQSFAPFITRNVCDQITMNLRFTGLKSLLVGADPGISAELNGSSHMAMEDISVMRAIPGMQVFEPADGVELSAALPELIYSPNTVYMRMYRKTLPAVHSANYRFEYGKIDVLKGGKDVAIFSSGVFVHAATEAAKALSAKGIDAAVVNVHTIKPLDKKGIAAVLRGVKAAIVYENHNGIGGLYSAVAEVQAAAGIPVRTVPLAIRDRFGVRGKLAEIMEELDLTPAKVVETAEKLLDQFVD</sequence>
<dbReference type="AlphaFoldDB" id="A0A9D1SGP7"/>
<evidence type="ECO:0000313" key="6">
    <source>
        <dbReference type="Proteomes" id="UP000824094"/>
    </source>
</evidence>
<evidence type="ECO:0000256" key="2">
    <source>
        <dbReference type="ARBA" id="ARBA00007131"/>
    </source>
</evidence>
<comment type="similarity">
    <text evidence="2">Belongs to the transketolase family.</text>
</comment>
<comment type="caution">
    <text evidence="5">The sequence shown here is derived from an EMBL/GenBank/DDBJ whole genome shotgun (WGS) entry which is preliminary data.</text>
</comment>
<dbReference type="SUPFAM" id="SSF52922">
    <property type="entry name" value="TK C-terminal domain-like"/>
    <property type="match status" value="1"/>
</dbReference>
<dbReference type="Gene3D" id="3.40.50.970">
    <property type="match status" value="1"/>
</dbReference>
<dbReference type="FunFam" id="3.40.50.970:FF:000129">
    <property type="entry name" value="Transketolase"/>
    <property type="match status" value="1"/>
</dbReference>
<dbReference type="PANTHER" id="PTHR43825">
    <property type="entry name" value="PYRUVATE DEHYDROGENASE E1 COMPONENT"/>
    <property type="match status" value="1"/>
</dbReference>
<evidence type="ECO:0000259" key="4">
    <source>
        <dbReference type="SMART" id="SM00861"/>
    </source>
</evidence>
<keyword evidence="3" id="KW-0786">Thiamine pyrophosphate</keyword>
<dbReference type="Pfam" id="PF02780">
    <property type="entry name" value="Transketolase_C"/>
    <property type="match status" value="1"/>
</dbReference>
<dbReference type="InterPro" id="IPR051157">
    <property type="entry name" value="PDH/Transketolase"/>
</dbReference>
<evidence type="ECO:0000313" key="5">
    <source>
        <dbReference type="EMBL" id="HIU59809.1"/>
    </source>
</evidence>
<dbReference type="SMART" id="SM00861">
    <property type="entry name" value="Transket_pyr"/>
    <property type="match status" value="1"/>
</dbReference>
<dbReference type="SUPFAM" id="SSF52518">
    <property type="entry name" value="Thiamin diphosphate-binding fold (THDP-binding)"/>
    <property type="match status" value="1"/>
</dbReference>
<dbReference type="EMBL" id="DVNF01000009">
    <property type="protein sequence ID" value="HIU59809.1"/>
    <property type="molecule type" value="Genomic_DNA"/>
</dbReference>
<evidence type="ECO:0000256" key="3">
    <source>
        <dbReference type="ARBA" id="ARBA00023052"/>
    </source>
</evidence>
<dbReference type="InterPro" id="IPR005475">
    <property type="entry name" value="Transketolase-like_Pyr-bd"/>
</dbReference>
<organism evidence="5 6">
    <name type="scientific">Candidatus Stercoripulliclostridium merdigallinarum</name>
    <dbReference type="NCBI Taxonomy" id="2840951"/>
    <lineage>
        <taxon>Bacteria</taxon>
        <taxon>Bacillati</taxon>
        <taxon>Bacillota</taxon>
        <taxon>Clostridia</taxon>
        <taxon>Eubacteriales</taxon>
        <taxon>Candidatus Stercoripulliclostridium</taxon>
    </lineage>
</organism>
<reference evidence="5" key="2">
    <citation type="journal article" date="2021" name="PeerJ">
        <title>Extensive microbial diversity within the chicken gut microbiome revealed by metagenomics and culture.</title>
        <authorList>
            <person name="Gilroy R."/>
            <person name="Ravi A."/>
            <person name="Getino M."/>
            <person name="Pursley I."/>
            <person name="Horton D.L."/>
            <person name="Alikhan N.F."/>
            <person name="Baker D."/>
            <person name="Gharbi K."/>
            <person name="Hall N."/>
            <person name="Watson M."/>
            <person name="Adriaenssens E.M."/>
            <person name="Foster-Nyarko E."/>
            <person name="Jarju S."/>
            <person name="Secka A."/>
            <person name="Antonio M."/>
            <person name="Oren A."/>
            <person name="Chaudhuri R.R."/>
            <person name="La Ragione R."/>
            <person name="Hildebrand F."/>
            <person name="Pallen M.J."/>
        </authorList>
    </citation>
    <scope>NUCLEOTIDE SEQUENCE</scope>
    <source>
        <strain evidence="5">18911</strain>
    </source>
</reference>
<gene>
    <name evidence="5" type="ORF">IAB05_00290</name>
</gene>
<accession>A0A9D1SGP7</accession>
<dbReference type="Pfam" id="PF02779">
    <property type="entry name" value="Transket_pyr"/>
    <property type="match status" value="1"/>
</dbReference>
<protein>
    <submittedName>
        <fullName evidence="5">Transketolase family protein</fullName>
    </submittedName>
</protein>
<reference evidence="5" key="1">
    <citation type="submission" date="2020-10" db="EMBL/GenBank/DDBJ databases">
        <authorList>
            <person name="Gilroy R."/>
        </authorList>
    </citation>
    <scope>NUCLEOTIDE SEQUENCE</scope>
    <source>
        <strain evidence="5">18911</strain>
    </source>
</reference>
<name>A0A9D1SGP7_9FIRM</name>
<dbReference type="CDD" id="cd07033">
    <property type="entry name" value="TPP_PYR_DXS_TK_like"/>
    <property type="match status" value="1"/>
</dbReference>
<comment type="cofactor">
    <cofactor evidence="1">
        <name>thiamine diphosphate</name>
        <dbReference type="ChEBI" id="CHEBI:58937"/>
    </cofactor>
</comment>
<dbReference type="InterPro" id="IPR033248">
    <property type="entry name" value="Transketolase_C"/>
</dbReference>
<evidence type="ECO:0000256" key="1">
    <source>
        <dbReference type="ARBA" id="ARBA00001964"/>
    </source>
</evidence>
<dbReference type="InterPro" id="IPR029061">
    <property type="entry name" value="THDP-binding"/>
</dbReference>
<proteinExistence type="inferred from homology"/>